<dbReference type="RefSeq" id="XP_008874681.1">
    <property type="nucleotide sequence ID" value="XM_008876459.1"/>
</dbReference>
<accession>A0A024TSF7</accession>
<name>A0A024TSF7_9STRA</name>
<proteinExistence type="predicted"/>
<dbReference type="EMBL" id="KI913975">
    <property type="protein sequence ID" value="ETV96904.1"/>
    <property type="molecule type" value="Genomic_DNA"/>
</dbReference>
<dbReference type="GeneID" id="20087228"/>
<sequence>MENQPARTPRELSIATKPWHHQVKEGRTLYARYQMTEAQPCEPSQLPMVSPWCEHVQTQCIFLTPEI</sequence>
<protein>
    <submittedName>
        <fullName evidence="1">Uncharacterized protein</fullName>
    </submittedName>
</protein>
<dbReference type="VEuPathDB" id="FungiDB:H310_10178"/>
<organism evidence="1">
    <name type="scientific">Aphanomyces invadans</name>
    <dbReference type="NCBI Taxonomy" id="157072"/>
    <lineage>
        <taxon>Eukaryota</taxon>
        <taxon>Sar</taxon>
        <taxon>Stramenopiles</taxon>
        <taxon>Oomycota</taxon>
        <taxon>Saprolegniomycetes</taxon>
        <taxon>Saprolegniales</taxon>
        <taxon>Verrucalvaceae</taxon>
        <taxon>Aphanomyces</taxon>
    </lineage>
</organism>
<reference evidence="1" key="1">
    <citation type="submission" date="2013-12" db="EMBL/GenBank/DDBJ databases">
        <title>The Genome Sequence of Aphanomyces invadans NJM9701.</title>
        <authorList>
            <consortium name="The Broad Institute Genomics Platform"/>
            <person name="Russ C."/>
            <person name="Tyler B."/>
            <person name="van West P."/>
            <person name="Dieguez-Uribeondo J."/>
            <person name="Young S.K."/>
            <person name="Zeng Q."/>
            <person name="Gargeya S."/>
            <person name="Fitzgerald M."/>
            <person name="Abouelleil A."/>
            <person name="Alvarado L."/>
            <person name="Chapman S.B."/>
            <person name="Gainer-Dewar J."/>
            <person name="Goldberg J."/>
            <person name="Griggs A."/>
            <person name="Gujja S."/>
            <person name="Hansen M."/>
            <person name="Howarth C."/>
            <person name="Imamovic A."/>
            <person name="Ireland A."/>
            <person name="Larimer J."/>
            <person name="McCowan C."/>
            <person name="Murphy C."/>
            <person name="Pearson M."/>
            <person name="Poon T.W."/>
            <person name="Priest M."/>
            <person name="Roberts A."/>
            <person name="Saif S."/>
            <person name="Shea T."/>
            <person name="Sykes S."/>
            <person name="Wortman J."/>
            <person name="Nusbaum C."/>
            <person name="Birren B."/>
        </authorList>
    </citation>
    <scope>NUCLEOTIDE SEQUENCE [LARGE SCALE GENOMIC DNA]</scope>
    <source>
        <strain evidence="1">NJM9701</strain>
    </source>
</reference>
<evidence type="ECO:0000313" key="1">
    <source>
        <dbReference type="EMBL" id="ETV96904.1"/>
    </source>
</evidence>
<dbReference type="AlphaFoldDB" id="A0A024TSF7"/>
<gene>
    <name evidence="1" type="ORF">H310_10178</name>
</gene>